<evidence type="ECO:0000313" key="2">
    <source>
        <dbReference type="EMBL" id="MDT9609758.1"/>
    </source>
</evidence>
<dbReference type="Proteomes" id="UP000231914">
    <property type="component" value="Unassembled WGS sequence"/>
</dbReference>
<dbReference type="InterPro" id="IPR051541">
    <property type="entry name" value="PTS_SugarTrans_NitroReg"/>
</dbReference>
<dbReference type="AlphaFoldDB" id="A0A2M9WMN7"/>
<organism evidence="3 4">
    <name type="scientific">Lactobacillus crispatus</name>
    <dbReference type="NCBI Taxonomy" id="47770"/>
    <lineage>
        <taxon>Bacteria</taxon>
        <taxon>Bacillati</taxon>
        <taxon>Bacillota</taxon>
        <taxon>Bacilli</taxon>
        <taxon>Lactobacillales</taxon>
        <taxon>Lactobacillaceae</taxon>
        <taxon>Lactobacillus</taxon>
    </lineage>
</organism>
<evidence type="ECO:0000313" key="4">
    <source>
        <dbReference type="Proteomes" id="UP000231914"/>
    </source>
</evidence>
<sequence length="152" mass="17215">MFFNERIIELGMDAKSDTDVITQLARILTQKNIVKKSFTNHVLLREKKFPTGLPVENSLGIAIPHTDSIYVNKSQIAVASLKKPVVFKNMVDATKEVEVSLVFMIAMSQPHEQANLLSNLMNMCQHSQAVEDLIHANNENTVEKILRHYQLN</sequence>
<comment type="caution">
    <text evidence="3">The sequence shown here is derived from an EMBL/GenBank/DDBJ whole genome shotgun (WGS) entry which is preliminary data.</text>
</comment>
<dbReference type="PANTHER" id="PTHR47738">
    <property type="entry name" value="PTS SYSTEM FRUCTOSE-LIKE EIIA COMPONENT-RELATED"/>
    <property type="match status" value="1"/>
</dbReference>
<evidence type="ECO:0000259" key="1">
    <source>
        <dbReference type="PROSITE" id="PS51094"/>
    </source>
</evidence>
<dbReference type="InterPro" id="IPR002178">
    <property type="entry name" value="PTS_EIIA_type-2_dom"/>
</dbReference>
<protein>
    <submittedName>
        <fullName evidence="3">PTS glucose transporter subunit IIABC</fullName>
    </submittedName>
    <submittedName>
        <fullName evidence="2">PTS sugar transporter subunit IIA</fullName>
    </submittedName>
</protein>
<dbReference type="EMBL" id="JAVTXN010000028">
    <property type="protein sequence ID" value="MDT9609758.1"/>
    <property type="molecule type" value="Genomic_DNA"/>
</dbReference>
<feature type="domain" description="PTS EIIA type-2" evidence="1">
    <location>
        <begin position="1"/>
        <end position="149"/>
    </location>
</feature>
<name>A0A2M9WMN7_9LACO</name>
<dbReference type="Gene3D" id="3.40.930.10">
    <property type="entry name" value="Mannitol-specific EII, Chain A"/>
    <property type="match status" value="1"/>
</dbReference>
<dbReference type="InterPro" id="IPR016152">
    <property type="entry name" value="PTrfase/Anion_transptr"/>
</dbReference>
<dbReference type="PANTHER" id="PTHR47738:SF3">
    <property type="entry name" value="PHOSPHOTRANSFERASE SYSTEM MANNITOL_FRUCTOSE-SPECIFIC IIA DOMAIN CONTAINING PROTEIN"/>
    <property type="match status" value="1"/>
</dbReference>
<keyword evidence="3" id="KW-0762">Sugar transport</keyword>
<reference evidence="2" key="2">
    <citation type="submission" date="2023-08" db="EMBL/GenBank/DDBJ databases">
        <title>Lactobacillus from the Female Urinary Tract.</title>
        <authorList>
            <person name="Stegman N."/>
            <person name="Jackson B."/>
            <person name="Steiling M."/>
            <person name="Sedano C."/>
            <person name="Wolfe A."/>
            <person name="Putonti C."/>
        </authorList>
    </citation>
    <scope>NUCLEOTIDE SEQUENCE</scope>
    <source>
        <strain evidence="2">UMB5661</strain>
    </source>
</reference>
<dbReference type="Proteomes" id="UP001253287">
    <property type="component" value="Unassembled WGS sequence"/>
</dbReference>
<proteinExistence type="predicted"/>
<dbReference type="PROSITE" id="PS51094">
    <property type="entry name" value="PTS_EIIA_TYPE_2"/>
    <property type="match status" value="1"/>
</dbReference>
<dbReference type="EMBL" id="MKXG01000136">
    <property type="protein sequence ID" value="PJZ16671.1"/>
    <property type="molecule type" value="Genomic_DNA"/>
</dbReference>
<reference evidence="3 4" key="1">
    <citation type="submission" date="2016-10" db="EMBL/GenBank/DDBJ databases">
        <title>WGS of isloates from the oral cavity of healthy individuals.</title>
        <authorList>
            <person name="Sharma S."/>
            <person name="Pal V.K."/>
            <person name="Patil P.B."/>
            <person name="Korpole S."/>
            <person name="Grover V."/>
        </authorList>
    </citation>
    <scope>NUCLEOTIDE SEQUENCE [LARGE SCALE GENOMIC DNA]</scope>
    <source>
        <strain evidence="3 4">DISK12</strain>
    </source>
</reference>
<dbReference type="Pfam" id="PF00359">
    <property type="entry name" value="PTS_EIIA_2"/>
    <property type="match status" value="1"/>
</dbReference>
<gene>
    <name evidence="3" type="ORF">BHU41_09375</name>
    <name evidence="2" type="ORF">RON39_06395</name>
</gene>
<dbReference type="SUPFAM" id="SSF55804">
    <property type="entry name" value="Phoshotransferase/anion transport protein"/>
    <property type="match status" value="1"/>
</dbReference>
<dbReference type="RefSeq" id="WP_100732921.1">
    <property type="nucleotide sequence ID" value="NZ_JASOID010000059.1"/>
</dbReference>
<accession>A0A2M9WMN7</accession>
<evidence type="ECO:0000313" key="3">
    <source>
        <dbReference type="EMBL" id="PJZ16671.1"/>
    </source>
</evidence>
<dbReference type="CDD" id="cd00211">
    <property type="entry name" value="PTS_IIA_fru"/>
    <property type="match status" value="1"/>
</dbReference>
<keyword evidence="3" id="KW-0813">Transport</keyword>